<protein>
    <submittedName>
        <fullName evidence="4">Uncharacterized protein LOC108041913</fullName>
    </submittedName>
</protein>
<organism evidence="4">
    <name type="scientific">Drosophila rhopaloa</name>
    <name type="common">Fruit fly</name>
    <dbReference type="NCBI Taxonomy" id="1041015"/>
    <lineage>
        <taxon>Eukaryota</taxon>
        <taxon>Metazoa</taxon>
        <taxon>Ecdysozoa</taxon>
        <taxon>Arthropoda</taxon>
        <taxon>Hexapoda</taxon>
        <taxon>Insecta</taxon>
        <taxon>Pterygota</taxon>
        <taxon>Neoptera</taxon>
        <taxon>Endopterygota</taxon>
        <taxon>Diptera</taxon>
        <taxon>Brachycera</taxon>
        <taxon>Muscomorpha</taxon>
        <taxon>Ephydroidea</taxon>
        <taxon>Drosophilidae</taxon>
        <taxon>Drosophila</taxon>
        <taxon>Sophophora</taxon>
    </lineage>
</organism>
<gene>
    <name evidence="4" type="primary">LOC108041913</name>
    <name evidence="2" type="synonym">108041913</name>
</gene>
<proteinExistence type="predicted"/>
<name>A0A6P4EG15_DRORH</name>
<evidence type="ECO:0000313" key="2">
    <source>
        <dbReference type="EnsemblMetazoa" id="XP_016975464.1"/>
    </source>
</evidence>
<evidence type="ECO:0000256" key="1">
    <source>
        <dbReference type="SAM" id="SignalP"/>
    </source>
</evidence>
<dbReference type="Proteomes" id="UP001652680">
    <property type="component" value="Unassembled WGS sequence"/>
</dbReference>
<dbReference type="RefSeq" id="XP_016975464.1">
    <property type="nucleotide sequence ID" value="XM_017119975.1"/>
</dbReference>
<feature type="signal peptide" evidence="1">
    <location>
        <begin position="1"/>
        <end position="28"/>
    </location>
</feature>
<reference evidence="3" key="1">
    <citation type="journal article" date="2021" name="Elife">
        <title>Highly contiguous assemblies of 101 drosophilid genomes.</title>
        <authorList>
            <person name="Kim B.Y."/>
            <person name="Wang J.R."/>
            <person name="Miller D.E."/>
            <person name="Barmina O."/>
            <person name="Delaney E."/>
            <person name="Thompson A."/>
            <person name="Comeault A.A."/>
            <person name="Peede D."/>
            <person name="D'Agostino E.R."/>
            <person name="Pelaez J."/>
            <person name="Aguilar J.M."/>
            <person name="Haji D."/>
            <person name="Matsunaga T."/>
            <person name="Armstrong E.E."/>
            <person name="Zych M."/>
            <person name="Ogawa Y."/>
            <person name="Stamenkovic-Radak M."/>
            <person name="Jelic M."/>
            <person name="Veselinovic M.S."/>
            <person name="Tanaskovic M."/>
            <person name="Eric P."/>
            <person name="Gao J.J."/>
            <person name="Katoh T.K."/>
            <person name="Toda M.J."/>
            <person name="Watabe H."/>
            <person name="Watada M."/>
            <person name="Davis J.S."/>
            <person name="Moyle L.C."/>
            <person name="Manoli G."/>
            <person name="Bertolini E."/>
            <person name="Kostal V."/>
            <person name="Hawley R.S."/>
            <person name="Takahashi A."/>
            <person name="Jones C.D."/>
            <person name="Price D.K."/>
            <person name="Whiteman N."/>
            <person name="Kopp A."/>
            <person name="Matute D.R."/>
            <person name="Petrov D.A."/>
        </authorList>
    </citation>
    <scope>NUCLEOTIDE SEQUENCE [LARGE SCALE GENOMIC DNA]</scope>
</reference>
<sequence length="54" mass="6252">MHFTQILVAMVFLLAILTLDRHSIYGAADRNNNEYPWMKKTSTHKTPYKISGDI</sequence>
<dbReference type="AlphaFoldDB" id="A0A6P4EG15"/>
<keyword evidence="1" id="KW-0732">Signal</keyword>
<dbReference type="GeneID" id="108041913"/>
<reference evidence="4" key="2">
    <citation type="submission" date="2025-04" db="UniProtKB">
        <authorList>
            <consortium name="RefSeq"/>
        </authorList>
    </citation>
    <scope>IDENTIFICATION</scope>
</reference>
<feature type="chain" id="PRO_5028289035" evidence="1">
    <location>
        <begin position="29"/>
        <end position="54"/>
    </location>
</feature>
<keyword evidence="3" id="KW-1185">Reference proteome</keyword>
<dbReference type="OrthoDB" id="7831605at2759"/>
<reference evidence="2" key="3">
    <citation type="submission" date="2025-05" db="UniProtKB">
        <authorList>
            <consortium name="EnsemblMetazoa"/>
        </authorList>
    </citation>
    <scope>IDENTIFICATION</scope>
</reference>
<accession>A0A6P4EG15</accession>
<evidence type="ECO:0000313" key="4">
    <source>
        <dbReference type="RefSeq" id="XP_016975464.1"/>
    </source>
</evidence>
<dbReference type="EnsemblMetazoa" id="XM_017119975.2">
    <property type="protein sequence ID" value="XP_016975464.1"/>
    <property type="gene ID" value="LOC108041913"/>
</dbReference>
<evidence type="ECO:0000313" key="3">
    <source>
        <dbReference type="Proteomes" id="UP001652680"/>
    </source>
</evidence>